<reference evidence="1" key="1">
    <citation type="submission" date="2021-01" db="EMBL/GenBank/DDBJ databases">
        <authorList>
            <person name="Corre E."/>
            <person name="Pelletier E."/>
            <person name="Niang G."/>
            <person name="Scheremetjew M."/>
            <person name="Finn R."/>
            <person name="Kale V."/>
            <person name="Holt S."/>
            <person name="Cochrane G."/>
            <person name="Meng A."/>
            <person name="Brown T."/>
            <person name="Cohen L."/>
        </authorList>
    </citation>
    <scope>NUCLEOTIDE SEQUENCE</scope>
    <source>
        <strain evidence="1">RCC3387</strain>
    </source>
</reference>
<organism evidence="1">
    <name type="scientific">Zooxanthella nutricula</name>
    <dbReference type="NCBI Taxonomy" id="1333877"/>
    <lineage>
        <taxon>Eukaryota</taxon>
        <taxon>Sar</taxon>
        <taxon>Alveolata</taxon>
        <taxon>Dinophyceae</taxon>
        <taxon>Peridiniales</taxon>
        <taxon>Peridiniales incertae sedis</taxon>
        <taxon>Zooxanthella</taxon>
    </lineage>
</organism>
<name>A0A6U9YWV8_9DINO</name>
<gene>
    <name evidence="1" type="ORF">BRAN1462_LOCUS15787</name>
</gene>
<accession>A0A6U9YWV8</accession>
<dbReference type="AlphaFoldDB" id="A0A6U9YWV8"/>
<proteinExistence type="predicted"/>
<protein>
    <submittedName>
        <fullName evidence="1">Uncharacterized protein</fullName>
    </submittedName>
</protein>
<evidence type="ECO:0000313" key="1">
    <source>
        <dbReference type="EMBL" id="CAD9541025.1"/>
    </source>
</evidence>
<dbReference type="EMBL" id="HBGW01024883">
    <property type="protein sequence ID" value="CAD9541025.1"/>
    <property type="molecule type" value="Transcribed_RNA"/>
</dbReference>
<sequence>MPRRDYAPLVVTGDSRWGGFLSRSSGGGRSLVCVDGDELQRGMDVNEYLDDACCVPADKDTVTNWKWVGSGKGNYMQTDKYTFVGKDGGDYDLVYPTSEPDYCSVCRGWCCCPFWVIMLVSIGFSIAFHEAMKVVAPTSGMFGRNANVAADTSTTVLFRPPKFNCVVEHLATRAALSRRGAGGGVASGDAHPAAEAVASAVATWSAEKQVWCCHNVGVGCPPRAAAAPHRGPLRFDCQAELSNWRDSWSVAKKAWCCHNIGYGCADSTTSALFDCEAGYANWKMSWPNGKKMWCCQAYGRGCPVLGSSKPFDCDLGYTHWTTSWSPEKKDWCCRHDGRGCLVERGVPVICNDHHGSATAWADQQRPETREWCCRRFGQLCHESKPYDCHSQWQSEWDAGKKAWCCIHHNLACPSTTLRPFDCHDAGPHGSAAVWGTDKKKWCCVHQGINCPSRPNSFNFDCSLYEGIPEHTWSFEKRAWCCKEYNRGCTRPLFHCAGRPDGWSIAERRWCSARHAARDHQAVIELPYDCRAGYANWERGWSLSKRAWCCEHASLGCHGDADTTTSVAIVSLPFDCSAGYRNWERGWSDNKKNWCCHTFGRGCVLATTTSNAPYDCELGYSEWQAKWSRGKKEWCCAKEDRGCPPPTTSAPYNCAASLPRHWSASKQAWCCNNEGKGCTSTTTGPLYDCEVTKTGEEIHWSVARKIWCCEHKRTGCAPPRLAAVRPILSCPAVNCFAQGAQVVRLPGAIGGGDGAAVHGLTLESCRAECASTSGCEGIIFKAASPGSLSRKSLCYGKQNLHINQCQRAKSTYLAEAIGTMPWGQCAIVGDPHILTWDRIFGPAVIQTDPGDFWLVKSEPLQVVGRFAFTDRFPNASSTIGVAVTGPMIRHHRLTVEYVGPAKGYLGFQVTWNGQRILKGFPSAFNSADGVLKARHGNFNPEDFHREGRHTIGGTDGDLPSYLFNLDQDLQVYVLLGPDNCNVIITARKIAGSQDGLCGNFNCNQEDDSMDALRVRGLAGPLPMARSLFPEPPRAPRAVGVFFGAHGQEAQD</sequence>